<evidence type="ECO:0000259" key="8">
    <source>
        <dbReference type="PROSITE" id="PS51900"/>
    </source>
</evidence>
<dbReference type="AlphaFoldDB" id="A0A2V3Y2W1"/>
<dbReference type="Pfam" id="PF00589">
    <property type="entry name" value="Phage_integrase"/>
    <property type="match status" value="1"/>
</dbReference>
<dbReference type="EMBL" id="QJKD01000007">
    <property type="protein sequence ID" value="PXX52529.1"/>
    <property type="molecule type" value="Genomic_DNA"/>
</dbReference>
<keyword evidence="3" id="KW-0229">DNA integration</keyword>
<evidence type="ECO:0000256" key="6">
    <source>
        <dbReference type="PROSITE-ProRule" id="PRU01248"/>
    </source>
</evidence>
<evidence type="ECO:0000256" key="3">
    <source>
        <dbReference type="ARBA" id="ARBA00022908"/>
    </source>
</evidence>
<dbReference type="InterPro" id="IPR004107">
    <property type="entry name" value="Integrase_SAM-like_N"/>
</dbReference>
<dbReference type="Pfam" id="PF02899">
    <property type="entry name" value="Phage_int_SAM_1"/>
    <property type="match status" value="1"/>
</dbReference>
<dbReference type="PROSITE" id="PS51898">
    <property type="entry name" value="TYR_RECOMBINASE"/>
    <property type="match status" value="1"/>
</dbReference>
<evidence type="ECO:0000313" key="10">
    <source>
        <dbReference type="Proteomes" id="UP000248057"/>
    </source>
</evidence>
<evidence type="ECO:0000259" key="7">
    <source>
        <dbReference type="PROSITE" id="PS51898"/>
    </source>
</evidence>
<comment type="function">
    <text evidence="1">Site-specific tyrosine recombinase, which acts by catalyzing the cutting and rejoining of the recombining DNA molecules.</text>
</comment>
<dbReference type="GO" id="GO:0006310">
    <property type="term" value="P:DNA recombination"/>
    <property type="evidence" value="ECO:0007669"/>
    <property type="project" value="UniProtKB-KW"/>
</dbReference>
<dbReference type="PANTHER" id="PTHR30349">
    <property type="entry name" value="PHAGE INTEGRASE-RELATED"/>
    <property type="match status" value="1"/>
</dbReference>
<organism evidence="9 10">
    <name type="scientific">Hungatella effluvii</name>
    <dbReference type="NCBI Taxonomy" id="1096246"/>
    <lineage>
        <taxon>Bacteria</taxon>
        <taxon>Bacillati</taxon>
        <taxon>Bacillota</taxon>
        <taxon>Clostridia</taxon>
        <taxon>Lachnospirales</taxon>
        <taxon>Lachnospiraceae</taxon>
        <taxon>Hungatella</taxon>
    </lineage>
</organism>
<sequence>MKYIYEQQKTYLTDFINSLSLERNLSEKTLYAYKSDLVCLLTWLDENRYDSLNTQSISDYFLYLQKDKKLSPRSIRRKYVSIKQFFYYINTEKGINEIFMKFSSRKFQLPKSLPRTLSKAEINQLISTVSREYWSAPSDFYRRLYLRDMCIIEVLFCLGLRIGEVAALNIGDYDSVEASFLIHGKGNKERLLFISSIAVNQKLQKWIRTRKEFNIQDDALFVNKYGKRLSIYSIENLFYKYRELAHINSNATPHYLRHSFATQLLNNGADIRAVQEILGHSSIVTTQIYTEVSLKRKREVLLNCNGRNFINLPEDSMVDEWL</sequence>
<dbReference type="Proteomes" id="UP000248057">
    <property type="component" value="Unassembled WGS sequence"/>
</dbReference>
<feature type="domain" description="Core-binding (CB)" evidence="8">
    <location>
        <begin position="6"/>
        <end position="90"/>
    </location>
</feature>
<dbReference type="GO" id="GO:0003677">
    <property type="term" value="F:DNA binding"/>
    <property type="evidence" value="ECO:0007669"/>
    <property type="project" value="UniProtKB-UniRule"/>
</dbReference>
<evidence type="ECO:0000256" key="4">
    <source>
        <dbReference type="ARBA" id="ARBA00023125"/>
    </source>
</evidence>
<name>A0A2V3Y2W1_9FIRM</name>
<dbReference type="GeneID" id="86062324"/>
<keyword evidence="5" id="KW-0233">DNA recombination</keyword>
<dbReference type="Gene3D" id="1.10.150.130">
    <property type="match status" value="1"/>
</dbReference>
<comment type="caution">
    <text evidence="9">The sequence shown here is derived from an EMBL/GenBank/DDBJ whole genome shotgun (WGS) entry which is preliminary data.</text>
</comment>
<reference evidence="9 10" key="1">
    <citation type="submission" date="2018-05" db="EMBL/GenBank/DDBJ databases">
        <title>Genomic Encyclopedia of Type Strains, Phase IV (KMG-IV): sequencing the most valuable type-strain genomes for metagenomic binning, comparative biology and taxonomic classification.</title>
        <authorList>
            <person name="Goeker M."/>
        </authorList>
    </citation>
    <scope>NUCLEOTIDE SEQUENCE [LARGE SCALE GENOMIC DNA]</scope>
    <source>
        <strain evidence="9 10">DSM 24995</strain>
    </source>
</reference>
<dbReference type="Gene3D" id="1.10.443.10">
    <property type="entry name" value="Intergrase catalytic core"/>
    <property type="match status" value="1"/>
</dbReference>
<dbReference type="InterPro" id="IPR013762">
    <property type="entry name" value="Integrase-like_cat_sf"/>
</dbReference>
<evidence type="ECO:0000256" key="1">
    <source>
        <dbReference type="ARBA" id="ARBA00003283"/>
    </source>
</evidence>
<accession>A0A2V3Y2W1</accession>
<dbReference type="InterPro" id="IPR050090">
    <property type="entry name" value="Tyrosine_recombinase_XerCD"/>
</dbReference>
<gene>
    <name evidence="9" type="ORF">DFR60_107215</name>
</gene>
<dbReference type="InterPro" id="IPR010998">
    <property type="entry name" value="Integrase_recombinase_N"/>
</dbReference>
<dbReference type="InterPro" id="IPR044068">
    <property type="entry name" value="CB"/>
</dbReference>
<dbReference type="RefSeq" id="WP_110323654.1">
    <property type="nucleotide sequence ID" value="NZ_QJKD01000007.1"/>
</dbReference>
<keyword evidence="10" id="KW-1185">Reference proteome</keyword>
<dbReference type="InterPro" id="IPR002104">
    <property type="entry name" value="Integrase_catalytic"/>
</dbReference>
<keyword evidence="4 6" id="KW-0238">DNA-binding</keyword>
<dbReference type="PROSITE" id="PS51900">
    <property type="entry name" value="CB"/>
    <property type="match status" value="1"/>
</dbReference>
<proteinExistence type="inferred from homology"/>
<dbReference type="PANTHER" id="PTHR30349:SF81">
    <property type="entry name" value="TYROSINE RECOMBINASE XERC"/>
    <property type="match status" value="1"/>
</dbReference>
<dbReference type="SUPFAM" id="SSF56349">
    <property type="entry name" value="DNA breaking-rejoining enzymes"/>
    <property type="match status" value="1"/>
</dbReference>
<comment type="similarity">
    <text evidence="2">Belongs to the 'phage' integrase family.</text>
</comment>
<dbReference type="GO" id="GO:0015074">
    <property type="term" value="P:DNA integration"/>
    <property type="evidence" value="ECO:0007669"/>
    <property type="project" value="UniProtKB-KW"/>
</dbReference>
<protein>
    <submittedName>
        <fullName evidence="9">Integrase/recombinase XerC/integrase/recombinase XerD</fullName>
    </submittedName>
</protein>
<dbReference type="InterPro" id="IPR011010">
    <property type="entry name" value="DNA_brk_join_enz"/>
</dbReference>
<evidence type="ECO:0000256" key="2">
    <source>
        <dbReference type="ARBA" id="ARBA00008857"/>
    </source>
</evidence>
<evidence type="ECO:0000313" key="9">
    <source>
        <dbReference type="EMBL" id="PXX52529.1"/>
    </source>
</evidence>
<feature type="domain" description="Tyr recombinase" evidence="7">
    <location>
        <begin position="112"/>
        <end position="302"/>
    </location>
</feature>
<evidence type="ECO:0000256" key="5">
    <source>
        <dbReference type="ARBA" id="ARBA00023172"/>
    </source>
</evidence>